<feature type="region of interest" description="Disordered" evidence="1">
    <location>
        <begin position="294"/>
        <end position="314"/>
    </location>
</feature>
<evidence type="ECO:0000256" key="1">
    <source>
        <dbReference type="SAM" id="MobiDB-lite"/>
    </source>
</evidence>
<comment type="caution">
    <text evidence="2">The sequence shown here is derived from an EMBL/GenBank/DDBJ whole genome shotgun (WGS) entry which is preliminary data.</text>
</comment>
<dbReference type="Proteomes" id="UP000806542">
    <property type="component" value="Unassembled WGS sequence"/>
</dbReference>
<dbReference type="RefSeq" id="WP_226392433.1">
    <property type="nucleotide sequence ID" value="NZ_JADCKB010000008.1"/>
</dbReference>
<protein>
    <submittedName>
        <fullName evidence="2">Uncharacterized protein</fullName>
    </submittedName>
</protein>
<sequence>MEYETTFKKKTNTSSRNAEVPVRQDGQVGIRATLNNMGFSNDSIGYDDASGYVTLNGRSFMKPGYLDDEAGVSYANAGDIQKSVINFYRNTSNPVVRVSDAYAGAAGQYGLSADALTYGNGTVSIGGTPLDILYIDGEGKAWAWQNDVQNAVDAYANQTGVQTPMDLADEYARRYLSGAKNLADRLSRMEDFSYDPDTDPVFQAYQQKYRLEGDRASRNAVASYASLTGGYGNSAAATAAAQAGQYYAKQLTDTIPTLAQQAYDRYIEKYQTDLSLLDQMVDLYDTAYENAASANDRQRENANTSAKSNVERDQASYERNLRDWEKEWEERQNWQAFDQAGRDSYWNEVFNTQAVTQNNYQNEGLRLDNVQKQIYQQYYEQLLRAELAGSQLDNQLTQEQIKKLYMQNLLGLY</sequence>
<accession>A0A9D5M3A2</accession>
<evidence type="ECO:0000313" key="3">
    <source>
        <dbReference type="Proteomes" id="UP000806542"/>
    </source>
</evidence>
<proteinExistence type="predicted"/>
<dbReference type="AlphaFoldDB" id="A0A9D5M3A2"/>
<organism evidence="2 3">
    <name type="scientific">Ructibacterium gallinarum</name>
    <dbReference type="NCBI Taxonomy" id="2779355"/>
    <lineage>
        <taxon>Bacteria</taxon>
        <taxon>Bacillati</taxon>
        <taxon>Bacillota</taxon>
        <taxon>Clostridia</taxon>
        <taxon>Eubacteriales</taxon>
        <taxon>Oscillospiraceae</taxon>
        <taxon>Ructibacterium</taxon>
    </lineage>
</organism>
<reference evidence="2" key="1">
    <citation type="submission" date="2020-10" db="EMBL/GenBank/DDBJ databases">
        <title>ChiBAC.</title>
        <authorList>
            <person name="Zenner C."/>
            <person name="Hitch T.C.A."/>
            <person name="Clavel T."/>
        </authorList>
    </citation>
    <scope>NUCLEOTIDE SEQUENCE</scope>
    <source>
        <strain evidence="2">DSM 107454</strain>
    </source>
</reference>
<keyword evidence="3" id="KW-1185">Reference proteome</keyword>
<evidence type="ECO:0000313" key="2">
    <source>
        <dbReference type="EMBL" id="MBE5039884.1"/>
    </source>
</evidence>
<dbReference type="EMBL" id="JADCKB010000008">
    <property type="protein sequence ID" value="MBE5039884.1"/>
    <property type="molecule type" value="Genomic_DNA"/>
</dbReference>
<name>A0A9D5M3A2_9FIRM</name>
<gene>
    <name evidence="2" type="ORF">INF28_05325</name>
</gene>